<evidence type="ECO:0000313" key="3">
    <source>
        <dbReference type="Proteomes" id="UP000037460"/>
    </source>
</evidence>
<feature type="region of interest" description="Disordered" evidence="1">
    <location>
        <begin position="1073"/>
        <end position="1094"/>
    </location>
</feature>
<feature type="region of interest" description="Disordered" evidence="1">
    <location>
        <begin position="1148"/>
        <end position="1174"/>
    </location>
</feature>
<dbReference type="PANTHER" id="PTHR33487">
    <property type="entry name" value="CILIA- AND FLAGELLA-ASSOCIATED PROTEIN 54"/>
    <property type="match status" value="1"/>
</dbReference>
<dbReference type="Pfam" id="PF14858">
    <property type="entry name" value="CFAP54_N"/>
    <property type="match status" value="1"/>
</dbReference>
<reference evidence="3" key="1">
    <citation type="journal article" date="2015" name="PLoS Genet.">
        <title>Genome Sequence and Transcriptome Analyses of Chrysochromulina tobin: Metabolic Tools for Enhanced Algal Fitness in the Prominent Order Prymnesiales (Haptophyceae).</title>
        <authorList>
            <person name="Hovde B.T."/>
            <person name="Deodato C.R."/>
            <person name="Hunsperger H.M."/>
            <person name="Ryken S.A."/>
            <person name="Yost W."/>
            <person name="Jha R.K."/>
            <person name="Patterson J."/>
            <person name="Monnat R.J. Jr."/>
            <person name="Barlow S.B."/>
            <person name="Starkenburg S.R."/>
            <person name="Cattolico R.A."/>
        </authorList>
    </citation>
    <scope>NUCLEOTIDE SEQUENCE</scope>
    <source>
        <strain evidence="3">CCMP291</strain>
    </source>
</reference>
<gene>
    <name evidence="2" type="ORF">Ctob_001734</name>
</gene>
<proteinExistence type="predicted"/>
<comment type="caution">
    <text evidence="2">The sequence shown here is derived from an EMBL/GenBank/DDBJ whole genome shotgun (WGS) entry which is preliminary data.</text>
</comment>
<sequence>MAEKKPGFDPAAYFEKMFRKFEHTAASGSPELQATVTSSLLELLSTYRLKLQLGVYQERLVQSGRIIASLGDYELALSECFAPILGTAELEAKGMGAIRLRVLAEFGSVECSFALLDERDPSVAHAASTATVRELLRRVRVGMASCAKHETLYWLVLNGTRLAYSMCTRLMRPERAAEAIETLGWCALCMEGMLPLLAPRFLMWRIQLYEALCHCYEAVGMVEAAAKAATHALARYTQLKNYDKHDPVPPTAEMNARYDRAEKALGALRFKYVTCLAPPKGPSPEELAAAAAPAKGKPPAKGEVPPPPPESGLVVALKETVGEAPTAQLVAVLEALHDYTTSARTLATAPPSEAREKIAVSATTSVTFAADHSKLTFAQDGATLETAVDAQKLAEQLARMNKVDASFSFVVADAPKGKSAGGAPITISGAGELAVLSVADKARKESGAQCTQGPLLSKSQTAAAATAATSTAALSRTTGAGANGDGATPLTRMTPAQLVSVLRPVHVTLRQVDATDAQLRATIALRLTSVLLDLAKPDPAVAVARAALADLEAARSAAVVQMAWRGLQGAPSASATSVLQPADGPAPFYTPTDLLLQTLGCQHADLLLLLFRAELQSGMRKAIKQAKVEFDTLRAAQLRRRQQQHIYGVKSRQDLMREAEEDAASAAVPTTAPATETKLLGEFGHDNSAKALLLLEIACYHEQAEREGLLQQAADALLAAQADEYSCAAAASSDISRLARASSASSSASLSSGPRPPAVPKPPQLVYRTHEAICVRVRPFYPSRGPVGPGGVVAPAPVPSKFAVYAKEAGVGVAVSLNNKELPGTGRPRAPRVGIDAFDPLADCFVIRGLPHGKPIVIAAAAFDAAGDVIGGIGDMTSEILLGPERLLTIQRAPQLLACVGFELATLSNEWGLHQLSFKAAALDVAGFAAALALANKAKATQAGLAEEAVEAAGSIDEADKFAGVLYAEYVASQPLLAPHAAPLGEAGAGAELGVKLWKALSQSEDATWQMLDLAKGDTRAFEFTVRACELILNSTPTAAKATLISEKLTTALAQAAEGARYKQLSEFLAERPLPDVGSEPPPPTEGQTAEEAKDAWEQRKYGAIFVRGMKALWARMLDRRQKRILHFQQRPWRALARTLLARCAHFNPPPPPPPGIGEDGNPLPAPAPPPEGAHVLKELARGAVIAERAECPAMLLHTCAQLRNFFDLLPAAVECTLAYGRFEAMPRASQADPPDPPPAIVPALWKPLARASQALLSLLGQLHGGLPLGGRDPFALALAGTSAAELAVTAETDVRRGAGVSEEDVSTHVKGPKRWFETRDTAYDVEPLNLDWICDFVHLTLRQLQLARRWRLMAELALSFDDLTEGTYGTRMLPFLEQAQQKLHATKWADGNALPQVAKRVAELVRDQSACVQAIEACRKAVHALCTPGGGVGNGFSLDGSGTVAEKRSAALERAHHLCKESATLCRSRRETTMLIESLGTLGSLQLEDGKVSRAAEAWNMALDDIFNTQDVTKLWQGLFAPTAPPLPAKYSLAEMGRALAVLGGLARHTTSHRLERRLQHALFASHLCVSITSTSITHPSRLIDWAGYRLTELPAGTLDAKGGWPDGCKGMVVQLELLDGLHALATTLLQYELPLRALPILAILKHLATDVARDVTHSVGADALMLMALTALGQLDHASVLLANALAGADLPRDALELLPPPPPTEGAAPPPLKVPPAPPRFLVHLTPESAENAPAPGALHWLRLRAALATVCLQQGQLKAALEQIDTGRTEANRAHDKRVLRQLLLVHARVKLANGELPAAADALKLWLEDASSATAADAVTVAGASMQYAGAMLALSAAFGGVGGGAGAAKIIALLRGAEATLRAESEALGMVSSEQWPCLVQPTPGAQGPSSPVHVEAALRTALVTLDSCEQVEPALVQRIALELARLHGAGLVPGTELEREWVATWVPVPRSLELGAAYVRRAALCGVGRRAVYAELLALTPSPPLDAAVPLPKPLADEAVQAASLAADRPNTMPDSRDEGKSARDLFGLAAALNRTPKGGKGAPPPEEPKPPPKLDWLIECTDAVKELLQPPATAPPEETPPPADDEEDAEPPPPPVDYAAAVGPGALETLATLFDPLTGGTMTDPAVCAWLASLLVSKK</sequence>
<feature type="region of interest" description="Disordered" evidence="1">
    <location>
        <begin position="2041"/>
        <end position="2062"/>
    </location>
</feature>
<feature type="region of interest" description="Disordered" evidence="1">
    <location>
        <begin position="284"/>
        <end position="309"/>
    </location>
</feature>
<dbReference type="OrthoDB" id="2104158at2759"/>
<dbReference type="GO" id="GO:0060271">
    <property type="term" value="P:cilium assembly"/>
    <property type="evidence" value="ECO:0007669"/>
    <property type="project" value="TreeGrafter"/>
</dbReference>
<dbReference type="Proteomes" id="UP000037460">
    <property type="component" value="Unassembled WGS sequence"/>
</dbReference>
<dbReference type="InterPro" id="IPR027912">
    <property type="entry name" value="CFAP54"/>
</dbReference>
<accession>A0A0M0JA11</accession>
<evidence type="ECO:0000313" key="2">
    <source>
        <dbReference type="EMBL" id="KOO23043.1"/>
    </source>
</evidence>
<feature type="compositionally biased region" description="Pro residues" evidence="1">
    <location>
        <begin position="2080"/>
        <end position="2090"/>
    </location>
</feature>
<feature type="compositionally biased region" description="Low complexity" evidence="1">
    <location>
        <begin position="284"/>
        <end position="303"/>
    </location>
</feature>
<organism evidence="2 3">
    <name type="scientific">Chrysochromulina tobinii</name>
    <dbReference type="NCBI Taxonomy" id="1460289"/>
    <lineage>
        <taxon>Eukaryota</taxon>
        <taxon>Haptista</taxon>
        <taxon>Haptophyta</taxon>
        <taxon>Prymnesiophyceae</taxon>
        <taxon>Prymnesiales</taxon>
        <taxon>Chrysochromulinaceae</taxon>
        <taxon>Chrysochromulina</taxon>
    </lineage>
</organism>
<protein>
    <submittedName>
        <fullName evidence="2">Uncharacterized protein</fullName>
    </submittedName>
</protein>
<name>A0A0M0JA11_9EUKA</name>
<keyword evidence="3" id="KW-1185">Reference proteome</keyword>
<feature type="region of interest" description="Disordered" evidence="1">
    <location>
        <begin position="2078"/>
        <end position="2109"/>
    </location>
</feature>
<dbReference type="EMBL" id="JWZX01003226">
    <property type="protein sequence ID" value="KOO23043.1"/>
    <property type="molecule type" value="Genomic_DNA"/>
</dbReference>
<evidence type="ECO:0000256" key="1">
    <source>
        <dbReference type="SAM" id="MobiDB-lite"/>
    </source>
</evidence>
<dbReference type="PANTHER" id="PTHR33487:SF1">
    <property type="entry name" value="CILIA- AND FLAGELLA-ASSOCIATED PROTEIN 54"/>
    <property type="match status" value="1"/>
</dbReference>